<evidence type="ECO:0000313" key="3">
    <source>
        <dbReference type="Proteomes" id="UP000003688"/>
    </source>
</evidence>
<comment type="caution">
    <text evidence="2">The sequence shown here is derived from an EMBL/GenBank/DDBJ whole genome shotgun (WGS) entry which is preliminary data.</text>
</comment>
<dbReference type="Proteomes" id="UP000003688">
    <property type="component" value="Unassembled WGS sequence"/>
</dbReference>
<protein>
    <recommendedName>
        <fullName evidence="1">Transcription factor zinc-finger domain-containing protein</fullName>
    </recommendedName>
</protein>
<dbReference type="AlphaFoldDB" id="B9XG42"/>
<dbReference type="STRING" id="320771.Cflav_PD3921"/>
<dbReference type="OrthoDB" id="9814037at2"/>
<gene>
    <name evidence="2" type="ORF">Cflav_PD3921</name>
</gene>
<proteinExistence type="predicted"/>
<sequence>MKCPACKEPLREKSAGGMTLDVCYGGCGGIWFDATELDRVDGRAAASLHTVWQDPNRQVASTEPRICPRCVDQILDRRWFSEMKQVEIDQCQKCGGIWLDAGEFSRIHEEIGGAKVSSPAWATAMAEASTLVMQKIS</sequence>
<dbReference type="EMBL" id="ABOX02000011">
    <property type="protein sequence ID" value="EEF61204.1"/>
    <property type="molecule type" value="Genomic_DNA"/>
</dbReference>
<feature type="domain" description="Transcription factor zinc-finger" evidence="1">
    <location>
        <begin position="2"/>
        <end position="39"/>
    </location>
</feature>
<name>B9XG42_PEDPL</name>
<dbReference type="RefSeq" id="WP_007414788.1">
    <property type="nucleotide sequence ID" value="NZ_ABOX02000011.1"/>
</dbReference>
<reference evidence="2 3" key="1">
    <citation type="journal article" date="2011" name="J. Bacteriol.">
        <title>Genome sequence of 'Pedosphaera parvula' Ellin514, an aerobic Verrucomicrobial isolate from pasture soil.</title>
        <authorList>
            <person name="Kant R."/>
            <person name="van Passel M.W."/>
            <person name="Sangwan P."/>
            <person name="Palva A."/>
            <person name="Lucas S."/>
            <person name="Copeland A."/>
            <person name="Lapidus A."/>
            <person name="Glavina Del Rio T."/>
            <person name="Dalin E."/>
            <person name="Tice H."/>
            <person name="Bruce D."/>
            <person name="Goodwin L."/>
            <person name="Pitluck S."/>
            <person name="Chertkov O."/>
            <person name="Larimer F.W."/>
            <person name="Land M.L."/>
            <person name="Hauser L."/>
            <person name="Brettin T.S."/>
            <person name="Detter J.C."/>
            <person name="Han S."/>
            <person name="de Vos W.M."/>
            <person name="Janssen P.H."/>
            <person name="Smidt H."/>
        </authorList>
    </citation>
    <scope>NUCLEOTIDE SEQUENCE [LARGE SCALE GENOMIC DNA]</scope>
    <source>
        <strain evidence="2 3">Ellin514</strain>
    </source>
</reference>
<accession>B9XG42</accession>
<organism evidence="2 3">
    <name type="scientific">Pedosphaera parvula (strain Ellin514)</name>
    <dbReference type="NCBI Taxonomy" id="320771"/>
    <lineage>
        <taxon>Bacteria</taxon>
        <taxon>Pseudomonadati</taxon>
        <taxon>Verrucomicrobiota</taxon>
        <taxon>Pedosphaerae</taxon>
        <taxon>Pedosphaerales</taxon>
        <taxon>Pedosphaeraceae</taxon>
        <taxon>Pedosphaera</taxon>
    </lineage>
</organism>
<evidence type="ECO:0000259" key="1">
    <source>
        <dbReference type="Pfam" id="PF13453"/>
    </source>
</evidence>
<keyword evidence="3" id="KW-1185">Reference proteome</keyword>
<evidence type="ECO:0000313" key="2">
    <source>
        <dbReference type="EMBL" id="EEF61204.1"/>
    </source>
</evidence>
<dbReference type="InterPro" id="IPR027392">
    <property type="entry name" value="TF_Znf"/>
</dbReference>
<dbReference type="Pfam" id="PF13453">
    <property type="entry name" value="Zn_ribbon_TFIIB"/>
    <property type="match status" value="2"/>
</dbReference>
<feature type="domain" description="Transcription factor zinc-finger" evidence="1">
    <location>
        <begin position="66"/>
        <end position="109"/>
    </location>
</feature>